<dbReference type="InterPro" id="IPR001343">
    <property type="entry name" value="Hemolysn_Ca-bd"/>
</dbReference>
<dbReference type="InterPro" id="IPR010566">
    <property type="entry name" value="Haemolys_ca-bd"/>
</dbReference>
<evidence type="ECO:0000259" key="5">
    <source>
        <dbReference type="Pfam" id="PF06594"/>
    </source>
</evidence>
<protein>
    <submittedName>
        <fullName evidence="6">RTX toxin</fullName>
    </submittedName>
</protein>
<comment type="subcellular location">
    <subcellularLocation>
        <location evidence="1">Secreted</location>
    </subcellularLocation>
</comment>
<evidence type="ECO:0000313" key="7">
    <source>
        <dbReference type="Proteomes" id="UP000886674"/>
    </source>
</evidence>
<proteinExistence type="predicted"/>
<dbReference type="PANTHER" id="PTHR38340:SF1">
    <property type="entry name" value="S-LAYER PROTEIN"/>
    <property type="match status" value="1"/>
</dbReference>
<name>A0A9E4NIG9_9GAMM</name>
<gene>
    <name evidence="6" type="ORF">JAY77_07100</name>
</gene>
<evidence type="ECO:0000256" key="1">
    <source>
        <dbReference type="ARBA" id="ARBA00004613"/>
    </source>
</evidence>
<evidence type="ECO:0000256" key="4">
    <source>
        <dbReference type="SAM" id="MobiDB-lite"/>
    </source>
</evidence>
<dbReference type="PRINTS" id="PR00313">
    <property type="entry name" value="CABNDNGRPT"/>
</dbReference>
<dbReference type="InterPro" id="IPR050557">
    <property type="entry name" value="RTX_toxin/Mannuronan_C5-epim"/>
</dbReference>
<keyword evidence="2" id="KW-0964">Secreted</keyword>
<evidence type="ECO:0000256" key="2">
    <source>
        <dbReference type="ARBA" id="ARBA00022525"/>
    </source>
</evidence>
<dbReference type="InterPro" id="IPR018511">
    <property type="entry name" value="Hemolysin-typ_Ca-bd_CS"/>
</dbReference>
<dbReference type="InterPro" id="IPR011049">
    <property type="entry name" value="Serralysin-like_metalloprot_C"/>
</dbReference>
<dbReference type="Pfam" id="PF06594">
    <property type="entry name" value="HCBP_related"/>
    <property type="match status" value="1"/>
</dbReference>
<comment type="caution">
    <text evidence="6">The sequence shown here is derived from an EMBL/GenBank/DDBJ whole genome shotgun (WGS) entry which is preliminary data.</text>
</comment>
<dbReference type="Gene3D" id="2.150.10.10">
    <property type="entry name" value="Serralysin-like metalloprotease, C-terminal"/>
    <property type="match status" value="2"/>
</dbReference>
<feature type="non-terminal residue" evidence="6">
    <location>
        <position position="1"/>
    </location>
</feature>
<evidence type="ECO:0000256" key="3">
    <source>
        <dbReference type="ARBA" id="ARBA00022837"/>
    </source>
</evidence>
<organism evidence="6 7">
    <name type="scientific">Candidatus Thiodiazotropha taylori</name>
    <dbReference type="NCBI Taxonomy" id="2792791"/>
    <lineage>
        <taxon>Bacteria</taxon>
        <taxon>Pseudomonadati</taxon>
        <taxon>Pseudomonadota</taxon>
        <taxon>Gammaproteobacteria</taxon>
        <taxon>Chromatiales</taxon>
        <taxon>Sedimenticolaceae</taxon>
        <taxon>Candidatus Thiodiazotropha</taxon>
    </lineage>
</organism>
<dbReference type="PROSITE" id="PS00330">
    <property type="entry name" value="HEMOLYSIN_CALCIUM"/>
    <property type="match status" value="3"/>
</dbReference>
<reference evidence="6" key="1">
    <citation type="journal article" date="2021" name="Proc. Natl. Acad. Sci. U.S.A.">
        <title>Global biogeography of chemosynthetic symbionts reveals both localized and globally distributed symbiont groups. .</title>
        <authorList>
            <person name="Osvatic J.T."/>
            <person name="Wilkins L.G.E."/>
            <person name="Leibrecht L."/>
            <person name="Leray M."/>
            <person name="Zauner S."/>
            <person name="Polzin J."/>
            <person name="Camacho Y."/>
            <person name="Gros O."/>
            <person name="van Gils J.A."/>
            <person name="Eisen J.A."/>
            <person name="Petersen J.M."/>
            <person name="Yuen B."/>
        </authorList>
    </citation>
    <scope>NUCLEOTIDE SEQUENCE</scope>
    <source>
        <strain evidence="6">MAGclacostrist055</strain>
    </source>
</reference>
<feature type="domain" description="Haemolysin-type calcium binding-related" evidence="5">
    <location>
        <begin position="117"/>
        <end position="145"/>
    </location>
</feature>
<evidence type="ECO:0000313" key="6">
    <source>
        <dbReference type="EMBL" id="MCG7977901.1"/>
    </source>
</evidence>
<accession>A0A9E4NIG9</accession>
<keyword evidence="3" id="KW-0106">Calcium</keyword>
<sequence length="194" mass="20589">TVSGGLGDDYVYGEAGNDTLTGGDGRDRLYGGAGTDSLSGEAGDDRLYGGDGNDTLRGGAGTDTLSGDAGSDTYLFEEGFGNDTINNYDSVETNADVVRFENVAIEDLWFSQYGNSLRVTVAGTDDQVTINNWYSNSSYQLDRFEVGASTLLNNQVDQLVTAMAAYDVPSGAGSVIPQNVRDELQIVISETWQT</sequence>
<dbReference type="Pfam" id="PF00353">
    <property type="entry name" value="HemolysinCabind"/>
    <property type="match status" value="2"/>
</dbReference>
<dbReference type="AlphaFoldDB" id="A0A9E4NIG9"/>
<feature type="region of interest" description="Disordered" evidence="4">
    <location>
        <begin position="13"/>
        <end position="68"/>
    </location>
</feature>
<dbReference type="GO" id="GO:0005509">
    <property type="term" value="F:calcium ion binding"/>
    <property type="evidence" value="ECO:0007669"/>
    <property type="project" value="InterPro"/>
</dbReference>
<dbReference type="Proteomes" id="UP000886674">
    <property type="component" value="Unassembled WGS sequence"/>
</dbReference>
<dbReference type="PANTHER" id="PTHR38340">
    <property type="entry name" value="S-LAYER PROTEIN"/>
    <property type="match status" value="1"/>
</dbReference>
<dbReference type="EMBL" id="JAEPCR010000027">
    <property type="protein sequence ID" value="MCG7977901.1"/>
    <property type="molecule type" value="Genomic_DNA"/>
</dbReference>
<dbReference type="SUPFAM" id="SSF51120">
    <property type="entry name" value="beta-Roll"/>
    <property type="match status" value="1"/>
</dbReference>
<dbReference type="GO" id="GO:0005576">
    <property type="term" value="C:extracellular region"/>
    <property type="evidence" value="ECO:0007669"/>
    <property type="project" value="UniProtKB-SubCell"/>
</dbReference>